<dbReference type="InterPro" id="IPR035810">
    <property type="entry name" value="PEBP_euk"/>
</dbReference>
<dbReference type="GO" id="GO:0030414">
    <property type="term" value="F:peptidase inhibitor activity"/>
    <property type="evidence" value="ECO:0007669"/>
    <property type="project" value="TreeGrafter"/>
</dbReference>
<dbReference type="PANTHER" id="PTHR11362">
    <property type="entry name" value="PHOSPHATIDYLETHANOLAMINE-BINDING PROTEIN"/>
    <property type="match status" value="1"/>
</dbReference>
<dbReference type="CDD" id="cd00866">
    <property type="entry name" value="PEBP_euk"/>
    <property type="match status" value="1"/>
</dbReference>
<dbReference type="InParanoid" id="J4I0U3"/>
<dbReference type="GO" id="GO:0046578">
    <property type="term" value="P:regulation of Ras protein signal transduction"/>
    <property type="evidence" value="ECO:0007669"/>
    <property type="project" value="TreeGrafter"/>
</dbReference>
<protein>
    <recommendedName>
        <fullName evidence="3">PEBP-like protein</fullName>
    </recommendedName>
</protein>
<dbReference type="Gene3D" id="3.90.280.10">
    <property type="entry name" value="PEBP-like"/>
    <property type="match status" value="1"/>
</dbReference>
<accession>J4I0U3</accession>
<dbReference type="AlphaFoldDB" id="J4I0U3"/>
<sequence length="209" mass="23176">MAHLDPLTSLVAALKRDHIIPDVLPESFNPSVLLDVVFPNGKEVLLGNELSKEDVMDEPAINYVPMNMPFEQAEATGESASEEIAYTLVMLDPDMPSKADVKFRCFAHWIIMGLKSPAHSASRTSDPSALKTHVSTTSYMPPEPLPGSGIHRYTFLLYQELLSSELPQDAMVHHDTVKERQEWDPVSFGDKNGRKLVGATYFLIAAPEQ</sequence>
<dbReference type="STRING" id="599839.J4I0U3"/>
<reference evidence="1 2" key="1">
    <citation type="journal article" date="2012" name="Appl. Environ. Microbiol.">
        <title>Short-read sequencing for genomic analysis of the brown rot fungus Fibroporia radiculosa.</title>
        <authorList>
            <person name="Tang J.D."/>
            <person name="Perkins A.D."/>
            <person name="Sonstegard T.S."/>
            <person name="Schroeder S.G."/>
            <person name="Burgess S.C."/>
            <person name="Diehl S.V."/>
        </authorList>
    </citation>
    <scope>NUCLEOTIDE SEQUENCE [LARGE SCALE GENOMIC DNA]</scope>
    <source>
        <strain evidence="1 2">TFFH 294</strain>
    </source>
</reference>
<evidence type="ECO:0000313" key="1">
    <source>
        <dbReference type="EMBL" id="CCM05312.1"/>
    </source>
</evidence>
<organism evidence="1 2">
    <name type="scientific">Fibroporia radiculosa</name>
    <dbReference type="NCBI Taxonomy" id="599839"/>
    <lineage>
        <taxon>Eukaryota</taxon>
        <taxon>Fungi</taxon>
        <taxon>Dikarya</taxon>
        <taxon>Basidiomycota</taxon>
        <taxon>Agaricomycotina</taxon>
        <taxon>Agaricomycetes</taxon>
        <taxon>Polyporales</taxon>
        <taxon>Fibroporiaceae</taxon>
        <taxon>Fibroporia</taxon>
    </lineage>
</organism>
<dbReference type="InterPro" id="IPR036610">
    <property type="entry name" value="PEBP-like_sf"/>
</dbReference>
<dbReference type="OrthoDB" id="2506647at2759"/>
<dbReference type="SUPFAM" id="SSF49777">
    <property type="entry name" value="PEBP-like"/>
    <property type="match status" value="1"/>
</dbReference>
<keyword evidence="2" id="KW-1185">Reference proteome</keyword>
<dbReference type="Pfam" id="PF01161">
    <property type="entry name" value="PBP"/>
    <property type="match status" value="1"/>
</dbReference>
<dbReference type="RefSeq" id="XP_012184595.1">
    <property type="nucleotide sequence ID" value="XM_012329205.1"/>
</dbReference>
<proteinExistence type="predicted"/>
<dbReference type="EMBL" id="HE797185">
    <property type="protein sequence ID" value="CCM05312.1"/>
    <property type="molecule type" value="Genomic_DNA"/>
</dbReference>
<dbReference type="GO" id="GO:0030162">
    <property type="term" value="P:regulation of proteolysis"/>
    <property type="evidence" value="ECO:0007669"/>
    <property type="project" value="TreeGrafter"/>
</dbReference>
<dbReference type="InterPro" id="IPR008914">
    <property type="entry name" value="PEBP"/>
</dbReference>
<dbReference type="GeneID" id="24100223"/>
<evidence type="ECO:0008006" key="3">
    <source>
        <dbReference type="Google" id="ProtNLM"/>
    </source>
</evidence>
<gene>
    <name evidence="1" type="ORF">FIBRA_07526</name>
</gene>
<dbReference type="GO" id="GO:0005543">
    <property type="term" value="F:phospholipid binding"/>
    <property type="evidence" value="ECO:0007669"/>
    <property type="project" value="TreeGrafter"/>
</dbReference>
<dbReference type="PANTHER" id="PTHR11362:SF148">
    <property type="entry name" value="CARBOXYPEPTIDASE Y INHIBITOR"/>
    <property type="match status" value="1"/>
</dbReference>
<dbReference type="HOGENOM" id="CLU_043994_3_1_1"/>
<evidence type="ECO:0000313" key="2">
    <source>
        <dbReference type="Proteomes" id="UP000006352"/>
    </source>
</evidence>
<dbReference type="Proteomes" id="UP000006352">
    <property type="component" value="Unassembled WGS sequence"/>
</dbReference>
<name>J4I0U3_9APHY</name>